<dbReference type="Proteomes" id="UP000730482">
    <property type="component" value="Unassembled WGS sequence"/>
</dbReference>
<reference evidence="3 4" key="1">
    <citation type="submission" date="2020-02" db="EMBL/GenBank/DDBJ databases">
        <title>Acidophilic actinobacteria isolated from forest soil.</title>
        <authorList>
            <person name="Golinska P."/>
        </authorList>
    </citation>
    <scope>NUCLEOTIDE SEQUENCE [LARGE SCALE GENOMIC DNA]</scope>
    <source>
        <strain evidence="3 4">NL8</strain>
    </source>
</reference>
<protein>
    <submittedName>
        <fullName evidence="3">Toll/interleukin-1 receptor domain-containing protein</fullName>
    </submittedName>
</protein>
<proteinExistence type="predicted"/>
<dbReference type="RefSeq" id="WP_212021029.1">
    <property type="nucleotide sequence ID" value="NZ_JAAFYZ010000305.1"/>
</dbReference>
<evidence type="ECO:0000313" key="3">
    <source>
        <dbReference type="EMBL" id="MBS2553974.1"/>
    </source>
</evidence>
<dbReference type="EMBL" id="JAAFYZ010000305">
    <property type="protein sequence ID" value="MBS2553974.1"/>
    <property type="molecule type" value="Genomic_DNA"/>
</dbReference>
<gene>
    <name evidence="3" type="ORF">KGQ19_44685</name>
</gene>
<name>A0ABS5L6N5_9ACTN</name>
<feature type="domain" description="TIR" evidence="2">
    <location>
        <begin position="1"/>
        <end position="151"/>
    </location>
</feature>
<dbReference type="SUPFAM" id="SSF52200">
    <property type="entry name" value="Toll/Interleukin receptor TIR domain"/>
    <property type="match status" value="1"/>
</dbReference>
<dbReference type="Gene3D" id="3.40.50.10140">
    <property type="entry name" value="Toll/interleukin-1 receptor homology (TIR) domain"/>
    <property type="match status" value="1"/>
</dbReference>
<evidence type="ECO:0000256" key="1">
    <source>
        <dbReference type="SAM" id="MobiDB-lite"/>
    </source>
</evidence>
<dbReference type="Pfam" id="PF13676">
    <property type="entry name" value="TIR_2"/>
    <property type="match status" value="1"/>
</dbReference>
<evidence type="ECO:0000259" key="2">
    <source>
        <dbReference type="PROSITE" id="PS50104"/>
    </source>
</evidence>
<organism evidence="3 4">
    <name type="scientific">Catenulispora pinistramenti</name>
    <dbReference type="NCBI Taxonomy" id="2705254"/>
    <lineage>
        <taxon>Bacteria</taxon>
        <taxon>Bacillati</taxon>
        <taxon>Actinomycetota</taxon>
        <taxon>Actinomycetes</taxon>
        <taxon>Catenulisporales</taxon>
        <taxon>Catenulisporaceae</taxon>
        <taxon>Catenulispora</taxon>
    </lineage>
</organism>
<dbReference type="InterPro" id="IPR035897">
    <property type="entry name" value="Toll_tir_struct_dom_sf"/>
</dbReference>
<accession>A0ABS5L6N5</accession>
<evidence type="ECO:0000313" key="4">
    <source>
        <dbReference type="Proteomes" id="UP000730482"/>
    </source>
</evidence>
<keyword evidence="4" id="KW-1185">Reference proteome</keyword>
<keyword evidence="3" id="KW-0675">Receptor</keyword>
<feature type="region of interest" description="Disordered" evidence="1">
    <location>
        <begin position="158"/>
        <end position="257"/>
    </location>
</feature>
<dbReference type="InterPro" id="IPR000157">
    <property type="entry name" value="TIR_dom"/>
</dbReference>
<dbReference type="PROSITE" id="PS50104">
    <property type="entry name" value="TIR"/>
    <property type="match status" value="1"/>
</dbReference>
<comment type="caution">
    <text evidence="3">The sequence shown here is derived from an EMBL/GenBank/DDBJ whole genome shotgun (WGS) entry which is preliminary data.</text>
</comment>
<feature type="compositionally biased region" description="Low complexity" evidence="1">
    <location>
        <begin position="171"/>
        <end position="190"/>
    </location>
</feature>
<sequence>MHEIFVNYRTNDAHDAAFAIQADLVRRFGRDKVFYASSSLNHGERFDQELIREARKARVLLAVIGPDWLKHDARGRRLVDDENDWVRREIAAALQAGTTVIPILVGRTTDRLPADLPPDIKDLVNFNYRRFDHREAEAQLPQIAAAVQEVVTGLVDATRSKPQPEPPAAPSTGTTNTSQSGGITTGNQSGRIANTAGDTHGGIHMSGDTHGDVTNYGGAVNTGGGTFIGHSNGPVHTGSGSQFNPKPAADDDPDDEK</sequence>